<dbReference type="PANTHER" id="PTHR43725">
    <property type="entry name" value="UDP-GLUCOSE 4-EPIMERASE"/>
    <property type="match status" value="1"/>
</dbReference>
<comment type="subunit">
    <text evidence="8">Homodimer.</text>
</comment>
<evidence type="ECO:0000256" key="5">
    <source>
        <dbReference type="ARBA" id="ARBA00023027"/>
    </source>
</evidence>
<dbReference type="InterPro" id="IPR036291">
    <property type="entry name" value="NAD(P)-bd_dom_sf"/>
</dbReference>
<keyword evidence="10" id="KW-1185">Reference proteome</keyword>
<comment type="pathway">
    <text evidence="4 8">Carbohydrate metabolism; galactose metabolism.</text>
</comment>
<keyword evidence="7 8" id="KW-0413">Isomerase</keyword>
<dbReference type="PANTHER" id="PTHR43725:SF47">
    <property type="entry name" value="UDP-GLUCOSE 4-EPIMERASE"/>
    <property type="match status" value="1"/>
</dbReference>
<dbReference type="RefSeq" id="XP_013790556.1">
    <property type="nucleotide sequence ID" value="XM_013935102.2"/>
</dbReference>
<evidence type="ECO:0000259" key="9">
    <source>
        <dbReference type="Pfam" id="PF01370"/>
    </source>
</evidence>
<proteinExistence type="inferred from homology"/>
<evidence type="ECO:0000256" key="3">
    <source>
        <dbReference type="ARBA" id="ARBA00001911"/>
    </source>
</evidence>
<name>A0ABM1BXI7_LIMPO</name>
<protein>
    <recommendedName>
        <fullName evidence="8">UDP-glucose 4-epimerase</fullName>
        <ecNumber evidence="8">5.1.3.2</ecNumber>
    </recommendedName>
</protein>
<dbReference type="CDD" id="cd05247">
    <property type="entry name" value="UDP_G4E_1_SDR_e"/>
    <property type="match status" value="1"/>
</dbReference>
<keyword evidence="5 8" id="KW-0520">NAD</keyword>
<keyword evidence="6" id="KW-0299">Galactose metabolism</keyword>
<comment type="cofactor">
    <cofactor evidence="3 8">
        <name>NAD(+)</name>
        <dbReference type="ChEBI" id="CHEBI:57540"/>
    </cofactor>
</comment>
<accession>A0ABM1BXI7</accession>
<sequence>MQMFRTTVFVTGGAGYVGSHTILVLLNAGYEVVAIDNFVNAIPGKDGSIPESLHRVQELTGKSLTFYKMDLLDKESLESIFSKHKLECVIHFAALKSVGESCQIPLDYYRNNIGGTINLVEVMKKFGVKNIIFSSSATVYGAPQYLPLDEKHPVGTSCTNPYGRTKYFIEEILKDVASAEKGWKVILLRYFNPVGAHESGKIGEDPQGIPNNLMPYISQVAVKRRPELQVFGNDFNTPDGTGMRDYIHVMDLAEGHVAVLKNLDAMKTCVAYNLGTGHGYTVLQVIKAFEEATGVKIPYTVVGRRIGDLGSLYADSSLAEKELDWKAKKSLVEMCADTWRWQSQNPMGFRGEIAAIQNS</sequence>
<evidence type="ECO:0000256" key="2">
    <source>
        <dbReference type="ARBA" id="ARBA00000083"/>
    </source>
</evidence>
<evidence type="ECO:0000256" key="4">
    <source>
        <dbReference type="ARBA" id="ARBA00004947"/>
    </source>
</evidence>
<evidence type="ECO:0000313" key="11">
    <source>
        <dbReference type="RefSeq" id="XP_013790556.1"/>
    </source>
</evidence>
<dbReference type="Gene3D" id="3.90.25.10">
    <property type="entry name" value="UDP-galactose 4-epimerase, domain 1"/>
    <property type="match status" value="1"/>
</dbReference>
<dbReference type="InterPro" id="IPR001509">
    <property type="entry name" value="Epimerase_deHydtase"/>
</dbReference>
<keyword evidence="8" id="KW-0119">Carbohydrate metabolism</keyword>
<dbReference type="Pfam" id="PF01370">
    <property type="entry name" value="Epimerase"/>
    <property type="match status" value="1"/>
</dbReference>
<organism evidence="10 11">
    <name type="scientific">Limulus polyphemus</name>
    <name type="common">Atlantic horseshoe crab</name>
    <dbReference type="NCBI Taxonomy" id="6850"/>
    <lineage>
        <taxon>Eukaryota</taxon>
        <taxon>Metazoa</taxon>
        <taxon>Ecdysozoa</taxon>
        <taxon>Arthropoda</taxon>
        <taxon>Chelicerata</taxon>
        <taxon>Merostomata</taxon>
        <taxon>Xiphosura</taxon>
        <taxon>Limulidae</taxon>
        <taxon>Limulus</taxon>
    </lineage>
</organism>
<gene>
    <name evidence="11" type="primary">LOC106474411</name>
</gene>
<reference evidence="11" key="1">
    <citation type="submission" date="2025-08" db="UniProtKB">
        <authorList>
            <consortium name="RefSeq"/>
        </authorList>
    </citation>
    <scope>IDENTIFICATION</scope>
    <source>
        <tissue evidence="11">Muscle</tissue>
    </source>
</reference>
<dbReference type="NCBIfam" id="TIGR01179">
    <property type="entry name" value="galE"/>
    <property type="match status" value="1"/>
</dbReference>
<comment type="catalytic activity">
    <reaction evidence="1">
        <text>UDP-N-acetyl-alpha-D-glucosamine = UDP-N-acetyl-alpha-D-galactosamine</text>
        <dbReference type="Rhea" id="RHEA:20517"/>
        <dbReference type="ChEBI" id="CHEBI:57705"/>
        <dbReference type="ChEBI" id="CHEBI:67138"/>
        <dbReference type="EC" id="5.1.3.7"/>
    </reaction>
</comment>
<dbReference type="Proteomes" id="UP000694941">
    <property type="component" value="Unplaced"/>
</dbReference>
<dbReference type="NCBIfam" id="NF007956">
    <property type="entry name" value="PRK10675.1"/>
    <property type="match status" value="1"/>
</dbReference>
<evidence type="ECO:0000313" key="10">
    <source>
        <dbReference type="Proteomes" id="UP000694941"/>
    </source>
</evidence>
<evidence type="ECO:0000256" key="6">
    <source>
        <dbReference type="ARBA" id="ARBA00023144"/>
    </source>
</evidence>
<feature type="domain" description="NAD-dependent epimerase/dehydratase" evidence="9">
    <location>
        <begin position="8"/>
        <end position="275"/>
    </location>
</feature>
<dbReference type="GeneID" id="106474411"/>
<dbReference type="InterPro" id="IPR005886">
    <property type="entry name" value="UDP_G4E"/>
</dbReference>
<comment type="catalytic activity">
    <reaction evidence="2 8">
        <text>UDP-alpha-D-glucose = UDP-alpha-D-galactose</text>
        <dbReference type="Rhea" id="RHEA:22168"/>
        <dbReference type="ChEBI" id="CHEBI:58885"/>
        <dbReference type="ChEBI" id="CHEBI:66914"/>
        <dbReference type="EC" id="5.1.3.2"/>
    </reaction>
</comment>
<dbReference type="SUPFAM" id="SSF51735">
    <property type="entry name" value="NAD(P)-binding Rossmann-fold domains"/>
    <property type="match status" value="1"/>
</dbReference>
<evidence type="ECO:0000256" key="8">
    <source>
        <dbReference type="RuleBase" id="RU366046"/>
    </source>
</evidence>
<dbReference type="Gene3D" id="3.40.50.720">
    <property type="entry name" value="NAD(P)-binding Rossmann-like Domain"/>
    <property type="match status" value="1"/>
</dbReference>
<dbReference type="EC" id="5.1.3.2" evidence="8"/>
<comment type="similarity">
    <text evidence="8">Belongs to the NAD(P)-dependent epimerase/dehydratase family.</text>
</comment>
<evidence type="ECO:0000256" key="1">
    <source>
        <dbReference type="ARBA" id="ARBA00000014"/>
    </source>
</evidence>
<evidence type="ECO:0000256" key="7">
    <source>
        <dbReference type="ARBA" id="ARBA00023235"/>
    </source>
</evidence>